<dbReference type="EMBL" id="JAESHT010000012">
    <property type="protein sequence ID" value="MBL3674565.1"/>
    <property type="molecule type" value="Genomic_DNA"/>
</dbReference>
<feature type="transmembrane region" description="Helical" evidence="9">
    <location>
        <begin position="186"/>
        <end position="207"/>
    </location>
</feature>
<feature type="transmembrane region" description="Helical" evidence="9">
    <location>
        <begin position="397"/>
        <end position="417"/>
    </location>
</feature>
<feature type="transmembrane region" description="Helical" evidence="9">
    <location>
        <begin position="369"/>
        <end position="391"/>
    </location>
</feature>
<keyword evidence="3 9" id="KW-0813">Transport</keyword>
<keyword evidence="7 9" id="KW-0811">Translocation</keyword>
<dbReference type="NCBIfam" id="TIGR00967">
    <property type="entry name" value="3a0501s007"/>
    <property type="match status" value="1"/>
</dbReference>
<dbReference type="InterPro" id="IPR023201">
    <property type="entry name" value="SecY_dom_sf"/>
</dbReference>
<dbReference type="Proteomes" id="UP000644749">
    <property type="component" value="Unassembled WGS sequence"/>
</dbReference>
<dbReference type="PROSITE" id="PS00755">
    <property type="entry name" value="SECY_1"/>
    <property type="match status" value="1"/>
</dbReference>
<dbReference type="Gene3D" id="1.10.3370.10">
    <property type="entry name" value="SecY subunit domain"/>
    <property type="match status" value="1"/>
</dbReference>
<feature type="transmembrane region" description="Helical" evidence="9">
    <location>
        <begin position="123"/>
        <end position="140"/>
    </location>
</feature>
<dbReference type="HAMAP" id="MF_01465">
    <property type="entry name" value="SecY"/>
    <property type="match status" value="1"/>
</dbReference>
<dbReference type="PANTHER" id="PTHR10906">
    <property type="entry name" value="SECY/SEC61-ALPHA FAMILY MEMBER"/>
    <property type="match status" value="1"/>
</dbReference>
<comment type="caution">
    <text evidence="14">The sequence shown here is derived from an EMBL/GenBank/DDBJ whole genome shotgun (WGS) entry which is preliminary data.</text>
</comment>
<feature type="compositionally biased region" description="Basic and acidic residues" evidence="13">
    <location>
        <begin position="437"/>
        <end position="447"/>
    </location>
</feature>
<reference evidence="14 15" key="1">
    <citation type="submission" date="2021-01" db="EMBL/GenBank/DDBJ databases">
        <title>011410 draft genome.</title>
        <authorList>
            <person name="Lang L."/>
        </authorList>
    </citation>
    <scope>NUCLEOTIDE SEQUENCE [LARGE SCALE GENOMIC DNA]</scope>
    <source>
        <strain evidence="14 15">KCTC 42845</strain>
    </source>
</reference>
<dbReference type="PROSITE" id="PS00756">
    <property type="entry name" value="SECY_2"/>
    <property type="match status" value="1"/>
</dbReference>
<evidence type="ECO:0000313" key="14">
    <source>
        <dbReference type="EMBL" id="MBL3674565.1"/>
    </source>
</evidence>
<keyword evidence="5 9" id="KW-0653">Protein transport</keyword>
<evidence type="ECO:0000256" key="5">
    <source>
        <dbReference type="ARBA" id="ARBA00022927"/>
    </source>
</evidence>
<comment type="subcellular location">
    <subcellularLocation>
        <location evidence="9">Cell membrane</location>
        <topology evidence="9">Multi-pass membrane protein</topology>
    </subcellularLocation>
    <subcellularLocation>
        <location evidence="1 11">Membrane</location>
        <topology evidence="1 11">Multi-pass membrane protein</topology>
    </subcellularLocation>
</comment>
<dbReference type="Pfam" id="PF00344">
    <property type="entry name" value="SecY"/>
    <property type="match status" value="1"/>
</dbReference>
<evidence type="ECO:0000256" key="9">
    <source>
        <dbReference type="HAMAP-Rule" id="MF_01465"/>
    </source>
</evidence>
<proteinExistence type="inferred from homology"/>
<keyword evidence="15" id="KW-1185">Reference proteome</keyword>
<evidence type="ECO:0000256" key="10">
    <source>
        <dbReference type="RuleBase" id="RU000537"/>
    </source>
</evidence>
<evidence type="ECO:0000256" key="7">
    <source>
        <dbReference type="ARBA" id="ARBA00023010"/>
    </source>
</evidence>
<dbReference type="RefSeq" id="WP_167622721.1">
    <property type="nucleotide sequence ID" value="NZ_BNCL01000011.1"/>
</dbReference>
<keyword evidence="8 9" id="KW-0472">Membrane</keyword>
<protein>
    <recommendedName>
        <fullName evidence="9 10">Protein translocase subunit SecY</fullName>
    </recommendedName>
</protein>
<dbReference type="PRINTS" id="PR00303">
    <property type="entry name" value="SECYTRNLCASE"/>
</dbReference>
<feature type="transmembrane region" description="Helical" evidence="9">
    <location>
        <begin position="313"/>
        <end position="331"/>
    </location>
</feature>
<evidence type="ECO:0000256" key="6">
    <source>
        <dbReference type="ARBA" id="ARBA00022989"/>
    </source>
</evidence>
<comment type="subunit">
    <text evidence="9">Component of the Sec protein translocase complex. Heterotrimer consisting of SecY, SecE and SecG subunits. The heterotrimers can form oligomers, although 1 heterotrimer is thought to be able to translocate proteins. Interacts with the ribosome. Interacts with SecDF, and other proteins may be involved. Interacts with SecA.</text>
</comment>
<sequence>MASAAEQMAANLSWSAFGKATELRQRIWFTIGLLIIYRLGTYIPVPGIDGAALRNFMDQAQSGIGGILSMFTGGALGRMGVFALGIMPYISASIIVQLLTSMVPSLEQLKKEGEQGRKKINQYTRYGTVALALFQAYGLAKSLEAGGLAHDPGLFFQASVVITLVGGTMFLMWLGEQITARGIGNGISLIIFVGIVAEIPAALANFFAQGRSGAISTPVILGVIVMVVAVIAFVVFMERALRKIRIQYPRRQVGMKIYDGQSSHLPIKVNPAGVIPAIFASSLLLLPITISTFSGNQTGPIMSTILAYFGPGQPLYLIFFAAMIVFFAYFYTHNVSFKSDDVAENLKNQGGFIPGIRPGKRTEEYLDYVVNRVLVIGAAYLAAVCLLPEILRHQWSVPFYFGGTSVLIVVSVTMDTINQVQSHLLAHQYEGLIEKSQLRGKRKEGSAKPRRAPSRR</sequence>
<evidence type="ECO:0000256" key="4">
    <source>
        <dbReference type="ARBA" id="ARBA00022692"/>
    </source>
</evidence>
<feature type="transmembrane region" description="Helical" evidence="9">
    <location>
        <begin position="272"/>
        <end position="293"/>
    </location>
</feature>
<keyword evidence="6 9" id="KW-1133">Transmembrane helix</keyword>
<keyword evidence="4 9" id="KW-0812">Transmembrane</keyword>
<feature type="region of interest" description="Disordered" evidence="13">
    <location>
        <begin position="437"/>
        <end position="456"/>
    </location>
</feature>
<evidence type="ECO:0000256" key="3">
    <source>
        <dbReference type="ARBA" id="ARBA00022448"/>
    </source>
</evidence>
<organism evidence="14 15">
    <name type="scientific">Paracoccus aerius</name>
    <dbReference type="NCBI Taxonomy" id="1915382"/>
    <lineage>
        <taxon>Bacteria</taxon>
        <taxon>Pseudomonadati</taxon>
        <taxon>Pseudomonadota</taxon>
        <taxon>Alphaproteobacteria</taxon>
        <taxon>Rhodobacterales</taxon>
        <taxon>Paracoccaceae</taxon>
        <taxon>Paracoccus</taxon>
    </lineage>
</organism>
<accession>A0ABS1S7L3</accession>
<evidence type="ECO:0000256" key="12">
    <source>
        <dbReference type="RuleBase" id="RU004349"/>
    </source>
</evidence>
<comment type="function">
    <text evidence="9 10">The central subunit of the protein translocation channel SecYEG. Consists of two halves formed by TMs 1-5 and 6-10. These two domains form a lateral gate at the front which open onto the bilayer between TMs 2 and 7, and are clamped together by SecE at the back. The channel is closed by both a pore ring composed of hydrophobic SecY resides and a short helix (helix 2A) on the extracellular side of the membrane which forms a plug. The plug probably moves laterally to allow the channel to open. The ring and the pore may move independently.</text>
</comment>
<dbReference type="PIRSF" id="PIRSF004557">
    <property type="entry name" value="SecY"/>
    <property type="match status" value="1"/>
</dbReference>
<feature type="transmembrane region" description="Helical" evidence="9">
    <location>
        <begin position="79"/>
        <end position="103"/>
    </location>
</feature>
<dbReference type="InterPro" id="IPR030659">
    <property type="entry name" value="SecY_CS"/>
</dbReference>
<evidence type="ECO:0000256" key="8">
    <source>
        <dbReference type="ARBA" id="ARBA00023136"/>
    </source>
</evidence>
<keyword evidence="9" id="KW-1003">Cell membrane</keyword>
<dbReference type="InterPro" id="IPR002208">
    <property type="entry name" value="SecY/SEC61-alpha"/>
</dbReference>
<name>A0ABS1S7L3_9RHOB</name>
<evidence type="ECO:0000256" key="11">
    <source>
        <dbReference type="RuleBase" id="RU003484"/>
    </source>
</evidence>
<dbReference type="SUPFAM" id="SSF103491">
    <property type="entry name" value="Preprotein translocase SecY subunit"/>
    <property type="match status" value="1"/>
</dbReference>
<feature type="transmembrane region" description="Helical" evidence="9">
    <location>
        <begin position="219"/>
        <end position="241"/>
    </location>
</feature>
<evidence type="ECO:0000256" key="13">
    <source>
        <dbReference type="SAM" id="MobiDB-lite"/>
    </source>
</evidence>
<gene>
    <name evidence="9 14" type="primary">secY</name>
    <name evidence="14" type="ORF">JL111_13825</name>
</gene>
<evidence type="ECO:0000313" key="15">
    <source>
        <dbReference type="Proteomes" id="UP000644749"/>
    </source>
</evidence>
<comment type="similarity">
    <text evidence="2 9 12">Belongs to the SecY/SEC61-alpha family.</text>
</comment>
<feature type="transmembrane region" description="Helical" evidence="9">
    <location>
        <begin position="152"/>
        <end position="174"/>
    </location>
</feature>
<evidence type="ECO:0000256" key="2">
    <source>
        <dbReference type="ARBA" id="ARBA00005751"/>
    </source>
</evidence>
<dbReference type="InterPro" id="IPR026593">
    <property type="entry name" value="SecY"/>
</dbReference>
<feature type="transmembrane region" description="Helical" evidence="9">
    <location>
        <begin position="27"/>
        <end position="45"/>
    </location>
</feature>
<evidence type="ECO:0000256" key="1">
    <source>
        <dbReference type="ARBA" id="ARBA00004141"/>
    </source>
</evidence>